<accession>A0A6P8YA13</accession>
<proteinExistence type="predicted"/>
<dbReference type="InParanoid" id="A0A6P8YA13"/>
<dbReference type="AlphaFoldDB" id="A0A6P8YA13"/>
<protein>
    <submittedName>
        <fullName evidence="2">Uncharacterized protein LOC117640569 isoform X1</fullName>
    </submittedName>
</protein>
<dbReference type="SUPFAM" id="SSF52058">
    <property type="entry name" value="L domain-like"/>
    <property type="match status" value="1"/>
</dbReference>
<dbReference type="InterPro" id="IPR032675">
    <property type="entry name" value="LRR_dom_sf"/>
</dbReference>
<dbReference type="Proteomes" id="UP000515158">
    <property type="component" value="Unplaced"/>
</dbReference>
<keyword evidence="1" id="KW-1185">Reference proteome</keyword>
<evidence type="ECO:0000313" key="2">
    <source>
        <dbReference type="RefSeq" id="XP_034233031.1"/>
    </source>
</evidence>
<reference evidence="2" key="1">
    <citation type="submission" date="2025-08" db="UniProtKB">
        <authorList>
            <consortium name="RefSeq"/>
        </authorList>
    </citation>
    <scope>IDENTIFICATION</scope>
    <source>
        <tissue evidence="2">Total insect</tissue>
    </source>
</reference>
<dbReference type="Gene3D" id="3.80.10.10">
    <property type="entry name" value="Ribonuclease Inhibitor"/>
    <property type="match status" value="1"/>
</dbReference>
<dbReference type="GeneID" id="117640569"/>
<organism evidence="2">
    <name type="scientific">Thrips palmi</name>
    <name type="common">Melon thrips</name>
    <dbReference type="NCBI Taxonomy" id="161013"/>
    <lineage>
        <taxon>Eukaryota</taxon>
        <taxon>Metazoa</taxon>
        <taxon>Ecdysozoa</taxon>
        <taxon>Arthropoda</taxon>
        <taxon>Hexapoda</taxon>
        <taxon>Insecta</taxon>
        <taxon>Pterygota</taxon>
        <taxon>Neoptera</taxon>
        <taxon>Paraneoptera</taxon>
        <taxon>Thysanoptera</taxon>
        <taxon>Terebrantia</taxon>
        <taxon>Thripoidea</taxon>
        <taxon>Thripidae</taxon>
        <taxon>Thrips</taxon>
    </lineage>
</organism>
<dbReference type="KEGG" id="tpal:117640569"/>
<name>A0A6P8YA13_THRPL</name>
<gene>
    <name evidence="2" type="primary">LOC117640569</name>
</gene>
<sequence>MITKVRKLLRLHCYSHLGWSLQILQAVAPHLEELDAMEAEREHLEVVRNMPSLRKLRLRTSDLWEEAPPLPPQLEDLDVYRGSLDHTLSIRRMPRLRRLTVSYCRMKSFPPLPPHHRGLEYLNIRGRGCSEDKDSIHVLDPCPRRHPARAAHLDHQPEADQTVGDGRLLRGPGPQAGAVRPAFSEVPCSVERPPLRFRDEGEPKGHSVPSCKQQVKEITEALKGSSPILKTIIICSICDKHWLK</sequence>
<dbReference type="RefSeq" id="XP_034233031.1">
    <property type="nucleotide sequence ID" value="XM_034377140.1"/>
</dbReference>
<evidence type="ECO:0000313" key="1">
    <source>
        <dbReference type="Proteomes" id="UP000515158"/>
    </source>
</evidence>